<dbReference type="RefSeq" id="WP_240057434.1">
    <property type="nucleotide sequence ID" value="NZ_JAZHFZ010000068.1"/>
</dbReference>
<reference evidence="2 3" key="1">
    <citation type="submission" date="2024-01" db="EMBL/GenBank/DDBJ databases">
        <title>The diversity of rhizobia nodulating Mimosa spp. in eleven states of Brazil covering several biomes is determined by host plant, location, and edaphic factors.</title>
        <authorList>
            <person name="Rouws L."/>
            <person name="Barauna A."/>
            <person name="Beukes C."/>
            <person name="De Faria S.M."/>
            <person name="Gross E."/>
            <person name="Dos Reis Junior F.B."/>
            <person name="Simon M."/>
            <person name="Maluk M."/>
            <person name="Odee D.W."/>
            <person name="Kenicer G."/>
            <person name="Young J.P.W."/>
            <person name="Reis V.M."/>
            <person name="Zilli J."/>
            <person name="James E.K."/>
        </authorList>
    </citation>
    <scope>NUCLEOTIDE SEQUENCE [LARGE SCALE GENOMIC DNA]</scope>
    <source>
        <strain evidence="2 3">JPY530</strain>
    </source>
</reference>
<evidence type="ECO:0000256" key="1">
    <source>
        <dbReference type="SAM" id="SignalP"/>
    </source>
</evidence>
<evidence type="ECO:0000313" key="3">
    <source>
        <dbReference type="Proteomes" id="UP001481677"/>
    </source>
</evidence>
<organism evidence="2 3">
    <name type="scientific">Paraburkholderia azotifigens</name>
    <dbReference type="NCBI Taxonomy" id="2057004"/>
    <lineage>
        <taxon>Bacteria</taxon>
        <taxon>Pseudomonadati</taxon>
        <taxon>Pseudomonadota</taxon>
        <taxon>Betaproteobacteria</taxon>
        <taxon>Burkholderiales</taxon>
        <taxon>Burkholderiaceae</taxon>
        <taxon>Paraburkholderia</taxon>
    </lineage>
</organism>
<comment type="caution">
    <text evidence="2">The sequence shown here is derived from an EMBL/GenBank/DDBJ whole genome shotgun (WGS) entry which is preliminary data.</text>
</comment>
<proteinExistence type="predicted"/>
<feature type="signal peptide" evidence="1">
    <location>
        <begin position="1"/>
        <end position="15"/>
    </location>
</feature>
<dbReference type="Proteomes" id="UP001481677">
    <property type="component" value="Unassembled WGS sequence"/>
</dbReference>
<evidence type="ECO:0000313" key="2">
    <source>
        <dbReference type="EMBL" id="MEM5346160.1"/>
    </source>
</evidence>
<dbReference type="EMBL" id="JAZHGA010000067">
    <property type="protein sequence ID" value="MEM5346160.1"/>
    <property type="molecule type" value="Genomic_DNA"/>
</dbReference>
<feature type="chain" id="PRO_5045294632" evidence="1">
    <location>
        <begin position="16"/>
        <end position="82"/>
    </location>
</feature>
<sequence length="82" mass="9288">MALLMLMGFGCLAMAVRGPAANGMFWPTDLEHKAAAHNFGLFWEGVWGVDENDFIPDRTKAMQIYRRGGDDARCQRRLQSLR</sequence>
<accession>A0ABU9RHD1</accession>
<name>A0ABU9RHD1_9BURK</name>
<keyword evidence="1" id="KW-0732">Signal</keyword>
<keyword evidence="3" id="KW-1185">Reference proteome</keyword>
<protein>
    <submittedName>
        <fullName evidence="2">Uncharacterized protein</fullName>
    </submittedName>
</protein>
<gene>
    <name evidence="2" type="ORF">V4C56_41870</name>
</gene>